<accession>A0AAF0SX82</accession>
<dbReference type="RefSeq" id="WP_063280541.1">
    <property type="nucleotide sequence ID" value="NZ_CP015899.2"/>
</dbReference>
<organism evidence="1 2">
    <name type="scientific">Lactococcus lactis subsp. cremoris</name>
    <name type="common">Streptococcus cremoris</name>
    <dbReference type="NCBI Taxonomy" id="1359"/>
    <lineage>
        <taxon>Bacteria</taxon>
        <taxon>Bacillati</taxon>
        <taxon>Bacillota</taxon>
        <taxon>Bacilli</taxon>
        <taxon>Lactobacillales</taxon>
        <taxon>Streptococcaceae</taxon>
        <taxon>Lactococcus</taxon>
    </lineage>
</organism>
<reference evidence="1 2" key="1">
    <citation type="journal article" date="2017" name="BMC Genomics">
        <title>Comparative and functional genomics of the Lactococcus lactis taxon; insights into evolution and niche adaptation.</title>
        <authorList>
            <person name="Kelleher P."/>
            <person name="Bottacini F."/>
            <person name="Mahony J."/>
            <person name="Kilcawley K.N."/>
            <person name="van Sinderen D."/>
        </authorList>
    </citation>
    <scope>NUCLEOTIDE SEQUENCE [LARGE SCALE GENOMIC DNA]</scope>
    <source>
        <strain evidence="1 2">JM1</strain>
    </source>
</reference>
<dbReference type="Proteomes" id="UP000191806">
    <property type="component" value="Chromosome"/>
</dbReference>
<proteinExistence type="predicted"/>
<dbReference type="EMBL" id="CP015899">
    <property type="protein sequence ID" value="WMF94398.1"/>
    <property type="molecule type" value="Genomic_DNA"/>
</dbReference>
<dbReference type="AlphaFoldDB" id="A0AAF0SX82"/>
<sequence length="145" mass="17130">MKKEYPQLFENIEKIVYENNLELERKVLDSLPFAYVHTYIAVFSPHDFEEEIKIGLETDMPIFTEGYIERTLKTILQSKFNISFGQIFDAKDQFDLILNTNQTSTQEITIREIMISPEILSRDIFAVYSACEQIVLERMKNSYRI</sequence>
<gene>
    <name evidence="1" type="ORF">LLJM1_03495</name>
</gene>
<evidence type="ECO:0000313" key="2">
    <source>
        <dbReference type="Proteomes" id="UP000191806"/>
    </source>
</evidence>
<name>A0AAF0SX82_LACLC</name>
<evidence type="ECO:0000313" key="1">
    <source>
        <dbReference type="EMBL" id="WMF94398.1"/>
    </source>
</evidence>
<protein>
    <submittedName>
        <fullName evidence="1">Uncharacterized protein</fullName>
    </submittedName>
</protein>